<dbReference type="InterPro" id="IPR003848">
    <property type="entry name" value="DUF218"/>
</dbReference>
<dbReference type="KEGG" id="amyt:AMYT_0647"/>
<sequence>MFFLKKLISGFLMPLPIALILLCIALFFLHKKSYFKSKVFISISLLWLFLFSYSPIANRLLFPLEYSYKALKTIPQVNYIVVLGSGHKTNEHLSITSQLNTTALNRFIEAYRLYKNLPNAKLIFSGYGGKDKTSHAFMQEKLALELKIKKEDIITISKPKDTKEEALAIKELLKDEKFILVTSASHMKRAMLIFNNLNLNAIPAVTNHLAKDKADFFSRPSGFNLYKSEVAFHEYIGILWEKIKASF</sequence>
<dbReference type="InterPro" id="IPR014729">
    <property type="entry name" value="Rossmann-like_a/b/a_fold"/>
</dbReference>
<protein>
    <recommendedName>
        <fullName evidence="2">DUF218 domain-containing protein</fullName>
    </recommendedName>
</protein>
<dbReference type="AlphaFoldDB" id="A0AAX2AE97"/>
<keyword evidence="4" id="KW-1185">Reference proteome</keyword>
<feature type="transmembrane region" description="Helical" evidence="1">
    <location>
        <begin position="7"/>
        <end position="28"/>
    </location>
</feature>
<dbReference type="RefSeq" id="WP_114841119.1">
    <property type="nucleotide sequence ID" value="NZ_CP031219.1"/>
</dbReference>
<feature type="transmembrane region" description="Helical" evidence="1">
    <location>
        <begin position="40"/>
        <end position="62"/>
    </location>
</feature>
<organism evidence="3 4">
    <name type="scientific">Malaciobacter mytili LMG 24559</name>
    <dbReference type="NCBI Taxonomy" id="1032238"/>
    <lineage>
        <taxon>Bacteria</taxon>
        <taxon>Pseudomonadati</taxon>
        <taxon>Campylobacterota</taxon>
        <taxon>Epsilonproteobacteria</taxon>
        <taxon>Campylobacterales</taxon>
        <taxon>Arcobacteraceae</taxon>
        <taxon>Malaciobacter</taxon>
    </lineage>
</organism>
<comment type="caution">
    <text evidence="3">The sequence shown here is derived from an EMBL/GenBank/DDBJ whole genome shotgun (WGS) entry which is preliminary data.</text>
</comment>
<dbReference type="InterPro" id="IPR051599">
    <property type="entry name" value="Cell_Envelope_Assoc"/>
</dbReference>
<dbReference type="PANTHER" id="PTHR30336:SF4">
    <property type="entry name" value="ENVELOPE BIOGENESIS FACTOR ELYC"/>
    <property type="match status" value="1"/>
</dbReference>
<evidence type="ECO:0000313" key="4">
    <source>
        <dbReference type="Proteomes" id="UP000290092"/>
    </source>
</evidence>
<dbReference type="CDD" id="cd06259">
    <property type="entry name" value="YdcF-like"/>
    <property type="match status" value="1"/>
</dbReference>
<reference evidence="3 4" key="1">
    <citation type="submission" date="2017-09" db="EMBL/GenBank/DDBJ databases">
        <title>Genomics of the genus Arcobacter.</title>
        <authorList>
            <person name="Perez-Cataluna A."/>
            <person name="Figueras M.J."/>
            <person name="Salas-Masso N."/>
        </authorList>
    </citation>
    <scope>NUCLEOTIDE SEQUENCE [LARGE SCALE GENOMIC DNA]</scope>
    <source>
        <strain evidence="3 4">CECT 7386</strain>
    </source>
</reference>
<evidence type="ECO:0000313" key="3">
    <source>
        <dbReference type="EMBL" id="RXK15317.1"/>
    </source>
</evidence>
<keyword evidence="1" id="KW-1133">Transmembrane helix</keyword>
<keyword evidence="1" id="KW-0812">Transmembrane</keyword>
<evidence type="ECO:0000259" key="2">
    <source>
        <dbReference type="Pfam" id="PF02698"/>
    </source>
</evidence>
<dbReference type="Gene3D" id="3.40.50.620">
    <property type="entry name" value="HUPs"/>
    <property type="match status" value="1"/>
</dbReference>
<name>A0AAX2AE97_9BACT</name>
<dbReference type="EMBL" id="NXID01000031">
    <property type="protein sequence ID" value="RXK15317.1"/>
    <property type="molecule type" value="Genomic_DNA"/>
</dbReference>
<gene>
    <name evidence="3" type="ORF">CP985_09145</name>
</gene>
<dbReference type="GO" id="GO:0005886">
    <property type="term" value="C:plasma membrane"/>
    <property type="evidence" value="ECO:0007669"/>
    <property type="project" value="TreeGrafter"/>
</dbReference>
<dbReference type="GO" id="GO:0043164">
    <property type="term" value="P:Gram-negative-bacterium-type cell wall biogenesis"/>
    <property type="evidence" value="ECO:0007669"/>
    <property type="project" value="TreeGrafter"/>
</dbReference>
<accession>A0AAX2AE97</accession>
<dbReference type="GO" id="GO:0000270">
    <property type="term" value="P:peptidoglycan metabolic process"/>
    <property type="evidence" value="ECO:0007669"/>
    <property type="project" value="TreeGrafter"/>
</dbReference>
<feature type="domain" description="DUF218" evidence="2">
    <location>
        <begin position="79"/>
        <end position="237"/>
    </location>
</feature>
<dbReference type="PANTHER" id="PTHR30336">
    <property type="entry name" value="INNER MEMBRANE PROTEIN, PROBABLE PERMEASE"/>
    <property type="match status" value="1"/>
</dbReference>
<dbReference type="Proteomes" id="UP000290092">
    <property type="component" value="Unassembled WGS sequence"/>
</dbReference>
<proteinExistence type="predicted"/>
<evidence type="ECO:0000256" key="1">
    <source>
        <dbReference type="SAM" id="Phobius"/>
    </source>
</evidence>
<keyword evidence="1" id="KW-0472">Membrane</keyword>
<dbReference type="Pfam" id="PF02698">
    <property type="entry name" value="DUF218"/>
    <property type="match status" value="1"/>
</dbReference>